<name>A0A366HXN3_9FIRM</name>
<dbReference type="Pfam" id="PF06941">
    <property type="entry name" value="NT5C"/>
    <property type="match status" value="1"/>
</dbReference>
<reference evidence="5 6" key="1">
    <citation type="submission" date="2018-06" db="EMBL/GenBank/DDBJ databases">
        <title>Genomic Encyclopedia of Type Strains, Phase IV (KMG-IV): sequencing the most valuable type-strain genomes for metagenomic binning, comparative biology and taxonomic classification.</title>
        <authorList>
            <person name="Goeker M."/>
        </authorList>
    </citation>
    <scope>NUCLEOTIDE SEQUENCE [LARGE SCALE GENOMIC DNA]</scope>
    <source>
        <strain evidence="5 6">DSM 22112</strain>
    </source>
</reference>
<sequence>MKELNICIDIDGTITEPFYWLKRVNNHFHTNIQPEDVTVYDIDKIIGIDPIEYYEFYLKYGELLHKEAQVRPGVQEVINQLASKHRIHFVTARDEIMREVTLEWMNHYNIPMDTISFLGSHDKVNKAKDLESDIFIEDRLENALQLSDANLQVLLVDCNYNKGELPNNVVRVENWKEINEWIYYYEGWNKKEMAL</sequence>
<feature type="active site" description="Proton donor" evidence="4">
    <location>
        <position position="11"/>
    </location>
</feature>
<dbReference type="AlphaFoldDB" id="A0A366HXN3"/>
<dbReference type="GO" id="GO:0008253">
    <property type="term" value="F:5'-nucleotidase activity"/>
    <property type="evidence" value="ECO:0007669"/>
    <property type="project" value="InterPro"/>
</dbReference>
<comment type="similarity">
    <text evidence="1 3">Belongs to the 5'(3')-deoxyribonucleotidase family.</text>
</comment>
<dbReference type="InterPro" id="IPR052419">
    <property type="entry name" value="5_3-deoxyribonucleotidase-like"/>
</dbReference>
<dbReference type="OrthoDB" id="2471595at2"/>
<gene>
    <name evidence="5" type="ORF">DES36_1366</name>
</gene>
<dbReference type="InterPro" id="IPR023214">
    <property type="entry name" value="HAD_sf"/>
</dbReference>
<evidence type="ECO:0000313" key="5">
    <source>
        <dbReference type="EMBL" id="RBP56979.1"/>
    </source>
</evidence>
<comment type="caution">
    <text evidence="5">The sequence shown here is derived from an EMBL/GenBank/DDBJ whole genome shotgun (WGS) entry which is preliminary data.</text>
</comment>
<dbReference type="RefSeq" id="WP_113921948.1">
    <property type="nucleotide sequence ID" value="NZ_QNRX01000036.1"/>
</dbReference>
<dbReference type="Gene3D" id="3.40.50.1000">
    <property type="entry name" value="HAD superfamily/HAD-like"/>
    <property type="match status" value="1"/>
</dbReference>
<dbReference type="Proteomes" id="UP000253490">
    <property type="component" value="Unassembled WGS sequence"/>
</dbReference>
<dbReference type="InterPro" id="IPR009206">
    <property type="entry name" value="Nucleotidase_putative"/>
</dbReference>
<evidence type="ECO:0000256" key="1">
    <source>
        <dbReference type="ARBA" id="ARBA00009589"/>
    </source>
</evidence>
<dbReference type="SUPFAM" id="SSF56784">
    <property type="entry name" value="HAD-like"/>
    <property type="match status" value="1"/>
</dbReference>
<dbReference type="PIRSF" id="PIRSF021362">
    <property type="entry name" value="UCP021362_HAD"/>
    <property type="match status" value="1"/>
</dbReference>
<dbReference type="EC" id="3.1.3.-" evidence="3"/>
<dbReference type="GO" id="GO:0009264">
    <property type="term" value="P:deoxyribonucleotide catabolic process"/>
    <property type="evidence" value="ECO:0007669"/>
    <property type="project" value="InterPro"/>
</dbReference>
<dbReference type="InterPro" id="IPR036412">
    <property type="entry name" value="HAD-like_sf"/>
</dbReference>
<proteinExistence type="inferred from homology"/>
<evidence type="ECO:0000256" key="4">
    <source>
        <dbReference type="PIRSR" id="PIRSR610708-1"/>
    </source>
</evidence>
<protein>
    <recommendedName>
        <fullName evidence="3">Nucleotidase</fullName>
        <ecNumber evidence="3">3.1.3.-</ecNumber>
    </recommendedName>
</protein>
<dbReference type="PANTHER" id="PTHR35134">
    <property type="entry name" value="NUCLEOTIDASE YQFW-RELATED"/>
    <property type="match status" value="1"/>
</dbReference>
<dbReference type="InterPro" id="IPR010708">
    <property type="entry name" value="5'(3')-deoxyribonucleotidase"/>
</dbReference>
<feature type="active site" description="Nucleophile" evidence="4">
    <location>
        <position position="9"/>
    </location>
</feature>
<dbReference type="PANTHER" id="PTHR35134:SF2">
    <property type="entry name" value="NUCLEOTIDASE YQFW-RELATED"/>
    <property type="match status" value="1"/>
</dbReference>
<keyword evidence="2 3" id="KW-0378">Hydrolase</keyword>
<keyword evidence="6" id="KW-1185">Reference proteome</keyword>
<accession>A0A366HXN3</accession>
<organism evidence="5 6">
    <name type="scientific">Alkalibaculum bacchi</name>
    <dbReference type="NCBI Taxonomy" id="645887"/>
    <lineage>
        <taxon>Bacteria</taxon>
        <taxon>Bacillati</taxon>
        <taxon>Bacillota</taxon>
        <taxon>Clostridia</taxon>
        <taxon>Eubacteriales</taxon>
        <taxon>Eubacteriaceae</taxon>
        <taxon>Alkalibaculum</taxon>
    </lineage>
</organism>
<evidence type="ECO:0000256" key="2">
    <source>
        <dbReference type="ARBA" id="ARBA00022801"/>
    </source>
</evidence>
<evidence type="ECO:0000313" key="6">
    <source>
        <dbReference type="Proteomes" id="UP000253490"/>
    </source>
</evidence>
<evidence type="ECO:0000256" key="3">
    <source>
        <dbReference type="PIRNR" id="PIRNR021362"/>
    </source>
</evidence>
<dbReference type="EMBL" id="QNRX01000036">
    <property type="protein sequence ID" value="RBP56979.1"/>
    <property type="molecule type" value="Genomic_DNA"/>
</dbReference>